<keyword evidence="3" id="KW-1185">Reference proteome</keyword>
<name>A0A0L6VQQ1_9BASI</name>
<evidence type="ECO:0000313" key="3">
    <source>
        <dbReference type="Proteomes" id="UP000037035"/>
    </source>
</evidence>
<proteinExistence type="predicted"/>
<evidence type="ECO:0000259" key="1">
    <source>
        <dbReference type="Pfam" id="PF20515"/>
    </source>
</evidence>
<dbReference type="Proteomes" id="UP000037035">
    <property type="component" value="Unassembled WGS sequence"/>
</dbReference>
<sequence length="132" mass="14998">MYILGWQKGHEQASKIGITGIAAKVTKDPDGYFKLQSHVPEQNTFIGKCNTILLKQDPDGFTCNLSFTISKFATKPHKEDDAPFTFFMWIPIEHTTCNLGVNLFFLMIHVVLTFQDSMALWIVPQKPLHILT</sequence>
<dbReference type="AlphaFoldDB" id="A0A0L6VQQ1"/>
<dbReference type="VEuPathDB" id="FungiDB:VP01_11987g1"/>
<reference evidence="2 3" key="1">
    <citation type="submission" date="2015-08" db="EMBL/GenBank/DDBJ databases">
        <title>Next Generation Sequencing and Analysis of the Genome of Puccinia sorghi L Schw, the Causal Agent of Maize Common Rust.</title>
        <authorList>
            <person name="Rochi L."/>
            <person name="Burguener G."/>
            <person name="Darino M."/>
            <person name="Turjanski A."/>
            <person name="Kreff E."/>
            <person name="Dieguez M.J."/>
            <person name="Sacco F."/>
        </authorList>
    </citation>
    <scope>NUCLEOTIDE SEQUENCE [LARGE SCALE GENOMIC DNA]</scope>
    <source>
        <strain evidence="2 3">RO10H11247</strain>
    </source>
</reference>
<dbReference type="EMBL" id="LAVV01002206">
    <property type="protein sequence ID" value="KNZ63019.1"/>
    <property type="molecule type" value="Genomic_DNA"/>
</dbReference>
<evidence type="ECO:0000313" key="2">
    <source>
        <dbReference type="EMBL" id="KNZ63019.1"/>
    </source>
</evidence>
<protein>
    <recommendedName>
        <fullName evidence="1">Tet-like 2OG-Fe(II) oxygenase domain-containing protein</fullName>
    </recommendedName>
</protein>
<dbReference type="Pfam" id="PF20515">
    <property type="entry name" value="2OG-FeII_Oxy_6"/>
    <property type="match status" value="1"/>
</dbReference>
<gene>
    <name evidence="2" type="ORF">VP01_11987g1</name>
</gene>
<dbReference type="InterPro" id="IPR046798">
    <property type="entry name" value="2OG-FeII_Oxy_6"/>
</dbReference>
<feature type="domain" description="Tet-like 2OG-Fe(II) oxygenase" evidence="1">
    <location>
        <begin position="57"/>
        <end position="99"/>
    </location>
</feature>
<comment type="caution">
    <text evidence="2">The sequence shown here is derived from an EMBL/GenBank/DDBJ whole genome shotgun (WGS) entry which is preliminary data.</text>
</comment>
<organism evidence="2 3">
    <name type="scientific">Puccinia sorghi</name>
    <dbReference type="NCBI Taxonomy" id="27349"/>
    <lineage>
        <taxon>Eukaryota</taxon>
        <taxon>Fungi</taxon>
        <taxon>Dikarya</taxon>
        <taxon>Basidiomycota</taxon>
        <taxon>Pucciniomycotina</taxon>
        <taxon>Pucciniomycetes</taxon>
        <taxon>Pucciniales</taxon>
        <taxon>Pucciniaceae</taxon>
        <taxon>Puccinia</taxon>
    </lineage>
</organism>
<accession>A0A0L6VQQ1</accession>